<gene>
    <name evidence="1" type="ORF">ALC53_09533</name>
</gene>
<dbReference type="EMBL" id="KQ976579">
    <property type="protein sequence ID" value="KYM80007.1"/>
    <property type="molecule type" value="Genomic_DNA"/>
</dbReference>
<reference evidence="1 2" key="1">
    <citation type="submission" date="2015-09" db="EMBL/GenBank/DDBJ databases">
        <title>Atta colombica WGS genome.</title>
        <authorList>
            <person name="Nygaard S."/>
            <person name="Hu H."/>
            <person name="Boomsma J."/>
            <person name="Zhang G."/>
        </authorList>
    </citation>
    <scope>NUCLEOTIDE SEQUENCE [LARGE SCALE GENOMIC DNA]</scope>
    <source>
        <strain evidence="1">Treedump-2</strain>
        <tissue evidence="1">Whole body</tissue>
    </source>
</reference>
<protein>
    <submittedName>
        <fullName evidence="1">Uncharacterized protein</fullName>
    </submittedName>
</protein>
<name>A0A195B6W9_9HYME</name>
<sequence length="140" mass="15423">MFANCVSRPARHTFSCVAERHLSGCISPEDLFTRGGRCARVRSSGATGPCRTSSMQGEFITRRTTRCALHGRHRKSVWEVVQAFARAVSAKSYNFDGSTAFVEEPAAVASRLQRHIAGNFIHQRDRIPVAGIQADLDMTV</sequence>
<evidence type="ECO:0000313" key="2">
    <source>
        <dbReference type="Proteomes" id="UP000078540"/>
    </source>
</evidence>
<proteinExistence type="predicted"/>
<keyword evidence="2" id="KW-1185">Reference proteome</keyword>
<dbReference type="AlphaFoldDB" id="A0A195B6W9"/>
<organism evidence="1 2">
    <name type="scientific">Atta colombica</name>
    <dbReference type="NCBI Taxonomy" id="520822"/>
    <lineage>
        <taxon>Eukaryota</taxon>
        <taxon>Metazoa</taxon>
        <taxon>Ecdysozoa</taxon>
        <taxon>Arthropoda</taxon>
        <taxon>Hexapoda</taxon>
        <taxon>Insecta</taxon>
        <taxon>Pterygota</taxon>
        <taxon>Neoptera</taxon>
        <taxon>Endopterygota</taxon>
        <taxon>Hymenoptera</taxon>
        <taxon>Apocrita</taxon>
        <taxon>Aculeata</taxon>
        <taxon>Formicoidea</taxon>
        <taxon>Formicidae</taxon>
        <taxon>Myrmicinae</taxon>
        <taxon>Atta</taxon>
    </lineage>
</organism>
<accession>A0A195B6W9</accession>
<dbReference type="Proteomes" id="UP000078540">
    <property type="component" value="Unassembled WGS sequence"/>
</dbReference>
<evidence type="ECO:0000313" key="1">
    <source>
        <dbReference type="EMBL" id="KYM80007.1"/>
    </source>
</evidence>